<feature type="region of interest" description="Disordered" evidence="1">
    <location>
        <begin position="99"/>
        <end position="125"/>
    </location>
</feature>
<sequence>MDAFSINFIVLSTCAFIQRSILSASVKEQRLKYEVYKKICVFVKLNSEKSQLINLQVVHCYHLQLDEEKKQQKEKQQQKQLKKKKKAKVMKWKKKIGSRILKKKKEKEEKTRKSPKVKRQKRGKK</sequence>
<proteinExistence type="predicted"/>
<dbReference type="AlphaFoldDB" id="X6NZW9"/>
<gene>
    <name evidence="2" type="ORF">RFI_05584</name>
</gene>
<comment type="caution">
    <text evidence="2">The sequence shown here is derived from an EMBL/GenBank/DDBJ whole genome shotgun (WGS) entry which is preliminary data.</text>
</comment>
<name>X6NZW9_RETFI</name>
<feature type="compositionally biased region" description="Basic residues" evidence="1">
    <location>
        <begin position="80"/>
        <end position="93"/>
    </location>
</feature>
<organism evidence="2 3">
    <name type="scientific">Reticulomyxa filosa</name>
    <dbReference type="NCBI Taxonomy" id="46433"/>
    <lineage>
        <taxon>Eukaryota</taxon>
        <taxon>Sar</taxon>
        <taxon>Rhizaria</taxon>
        <taxon>Retaria</taxon>
        <taxon>Foraminifera</taxon>
        <taxon>Monothalamids</taxon>
        <taxon>Reticulomyxidae</taxon>
        <taxon>Reticulomyxa</taxon>
    </lineage>
</organism>
<reference evidence="2 3" key="1">
    <citation type="journal article" date="2013" name="Curr. Biol.">
        <title>The Genome of the Foraminiferan Reticulomyxa filosa.</title>
        <authorList>
            <person name="Glockner G."/>
            <person name="Hulsmann N."/>
            <person name="Schleicher M."/>
            <person name="Noegel A.A."/>
            <person name="Eichinger L."/>
            <person name="Gallinger C."/>
            <person name="Pawlowski J."/>
            <person name="Sierra R."/>
            <person name="Euteneuer U."/>
            <person name="Pillet L."/>
            <person name="Moustafa A."/>
            <person name="Platzer M."/>
            <person name="Groth M."/>
            <person name="Szafranski K."/>
            <person name="Schliwa M."/>
        </authorList>
    </citation>
    <scope>NUCLEOTIDE SEQUENCE [LARGE SCALE GENOMIC DNA]</scope>
</reference>
<feature type="region of interest" description="Disordered" evidence="1">
    <location>
        <begin position="74"/>
        <end position="93"/>
    </location>
</feature>
<evidence type="ECO:0000313" key="2">
    <source>
        <dbReference type="EMBL" id="ETO31536.1"/>
    </source>
</evidence>
<keyword evidence="3" id="KW-1185">Reference proteome</keyword>
<evidence type="ECO:0000313" key="3">
    <source>
        <dbReference type="Proteomes" id="UP000023152"/>
    </source>
</evidence>
<accession>X6NZW9</accession>
<dbReference type="EMBL" id="ASPP01004859">
    <property type="protein sequence ID" value="ETO31536.1"/>
    <property type="molecule type" value="Genomic_DNA"/>
</dbReference>
<dbReference type="Proteomes" id="UP000023152">
    <property type="component" value="Unassembled WGS sequence"/>
</dbReference>
<protein>
    <submittedName>
        <fullName evidence="2">Uncharacterized protein</fullName>
    </submittedName>
</protein>
<evidence type="ECO:0000256" key="1">
    <source>
        <dbReference type="SAM" id="MobiDB-lite"/>
    </source>
</evidence>
<feature type="compositionally biased region" description="Basic residues" evidence="1">
    <location>
        <begin position="113"/>
        <end position="125"/>
    </location>
</feature>